<gene>
    <name evidence="5" type="ORF">OB236_00335</name>
</gene>
<evidence type="ECO:0000256" key="1">
    <source>
        <dbReference type="ARBA" id="ARBA00010211"/>
    </source>
</evidence>
<dbReference type="InterPro" id="IPR036663">
    <property type="entry name" value="Fumarylacetoacetase_C_sf"/>
</dbReference>
<keyword evidence="2" id="KW-0479">Metal-binding</keyword>
<evidence type="ECO:0000313" key="5">
    <source>
        <dbReference type="EMBL" id="MCU6790561.1"/>
    </source>
</evidence>
<keyword evidence="6" id="KW-1185">Reference proteome</keyword>
<dbReference type="PANTHER" id="PTHR11820">
    <property type="entry name" value="ACYLPYRUVASE"/>
    <property type="match status" value="1"/>
</dbReference>
<feature type="domain" description="Fumarylacetoacetase-like C-terminal" evidence="3">
    <location>
        <begin position="58"/>
        <end position="250"/>
    </location>
</feature>
<dbReference type="InterPro" id="IPR018833">
    <property type="entry name" value="Rv2993c-like_N"/>
</dbReference>
<evidence type="ECO:0000259" key="4">
    <source>
        <dbReference type="Pfam" id="PF10370"/>
    </source>
</evidence>
<dbReference type="GO" id="GO:0016787">
    <property type="term" value="F:hydrolase activity"/>
    <property type="evidence" value="ECO:0007669"/>
    <property type="project" value="UniProtKB-KW"/>
</dbReference>
<comment type="caution">
    <text evidence="5">The sequence shown here is derived from an EMBL/GenBank/DDBJ whole genome shotgun (WGS) entry which is preliminary data.</text>
</comment>
<evidence type="ECO:0000256" key="2">
    <source>
        <dbReference type="ARBA" id="ARBA00022723"/>
    </source>
</evidence>
<feature type="domain" description="Rv2993c-like N-terminal" evidence="4">
    <location>
        <begin position="1"/>
        <end position="52"/>
    </location>
</feature>
<sequence>MKFARFALKADGSIKQAVLREQTLYVIEGDIFGLWKYKGSSYDLNEVTLLAPLEPHSIIGVGKNYIAAGETKPEQLPKVPVFFYKPVTSVIGPEADIVIPSGVTEVKFESELAVVIGKQARNIQEQEAWDYVFGYTIANDVTAPQFNHPDGHWTVSKSFDTFTPLGPYLETELDLQQVRVQAQHNGTRKQDSELELMILSIPFLISYLSRILTLQPGDVILSGSPAGAEFMAAGELIECQIDGIGLLRNSTVAPPQS</sequence>
<keyword evidence="5" id="KW-0378">Hydrolase</keyword>
<dbReference type="Proteomes" id="UP001652445">
    <property type="component" value="Unassembled WGS sequence"/>
</dbReference>
<reference evidence="5 6" key="1">
    <citation type="submission" date="2022-09" db="EMBL/GenBank/DDBJ databases">
        <authorList>
            <person name="Han X.L."/>
            <person name="Wang Q."/>
            <person name="Lu T."/>
        </authorList>
    </citation>
    <scope>NUCLEOTIDE SEQUENCE [LARGE SCALE GENOMIC DNA]</scope>
    <source>
        <strain evidence="5 6">WQ 127069</strain>
    </source>
</reference>
<dbReference type="SUPFAM" id="SSF56529">
    <property type="entry name" value="FAH"/>
    <property type="match status" value="1"/>
</dbReference>
<dbReference type="Gene3D" id="3.90.850.10">
    <property type="entry name" value="Fumarylacetoacetase-like, C-terminal domain"/>
    <property type="match status" value="1"/>
</dbReference>
<organism evidence="5 6">
    <name type="scientific">Paenibacillus baimaensis</name>
    <dbReference type="NCBI Taxonomy" id="2982185"/>
    <lineage>
        <taxon>Bacteria</taxon>
        <taxon>Bacillati</taxon>
        <taxon>Bacillota</taxon>
        <taxon>Bacilli</taxon>
        <taxon>Bacillales</taxon>
        <taxon>Paenibacillaceae</taxon>
        <taxon>Paenibacillus</taxon>
    </lineage>
</organism>
<dbReference type="Pfam" id="PF10370">
    <property type="entry name" value="Rv2993c-like_N"/>
    <property type="match status" value="1"/>
</dbReference>
<proteinExistence type="inferred from homology"/>
<accession>A0ABT2U7H0</accession>
<dbReference type="PANTHER" id="PTHR11820:SF7">
    <property type="entry name" value="ACYLPYRUVASE FAHD1, MITOCHONDRIAL"/>
    <property type="match status" value="1"/>
</dbReference>
<dbReference type="Pfam" id="PF01557">
    <property type="entry name" value="FAA_hydrolase"/>
    <property type="match status" value="1"/>
</dbReference>
<dbReference type="EMBL" id="JAOQIO010000001">
    <property type="protein sequence ID" value="MCU6790561.1"/>
    <property type="molecule type" value="Genomic_DNA"/>
</dbReference>
<dbReference type="InterPro" id="IPR011234">
    <property type="entry name" value="Fumarylacetoacetase-like_C"/>
</dbReference>
<evidence type="ECO:0000259" key="3">
    <source>
        <dbReference type="Pfam" id="PF01557"/>
    </source>
</evidence>
<evidence type="ECO:0000313" key="6">
    <source>
        <dbReference type="Proteomes" id="UP001652445"/>
    </source>
</evidence>
<comment type="similarity">
    <text evidence="1">Belongs to the FAH family.</text>
</comment>
<dbReference type="RefSeq" id="WP_262682046.1">
    <property type="nucleotide sequence ID" value="NZ_JAOQIO010000001.1"/>
</dbReference>
<protein>
    <submittedName>
        <fullName evidence="5">Fumarylacetoacetate hydrolase family protein</fullName>
    </submittedName>
</protein>
<name>A0ABT2U7H0_9BACL</name>